<dbReference type="AlphaFoldDB" id="A0AAD6CI72"/>
<dbReference type="EMBL" id="JAQIZZ010000010">
    <property type="protein sequence ID" value="KAJ5522974.1"/>
    <property type="molecule type" value="Genomic_DNA"/>
</dbReference>
<dbReference type="InterPro" id="IPR008972">
    <property type="entry name" value="Cupredoxin"/>
</dbReference>
<sequence length="77" mass="8715">MKGRSSLHEDLLKWEIGRAKPMSLSKPVDCLITPTREGYLIVICHFHPGGNMVGHLWVKRETQMSDSASQPDKEAIR</sequence>
<keyword evidence="2" id="KW-1185">Reference proteome</keyword>
<name>A0AAD6CI72_9EURO</name>
<proteinExistence type="predicted"/>
<reference evidence="1 2" key="1">
    <citation type="journal article" date="2023" name="IMA Fungus">
        <title>Comparative genomic study of the Penicillium genus elucidates a diverse pangenome and 15 lateral gene transfer events.</title>
        <authorList>
            <person name="Petersen C."/>
            <person name="Sorensen T."/>
            <person name="Nielsen M.R."/>
            <person name="Sondergaard T.E."/>
            <person name="Sorensen J.L."/>
            <person name="Fitzpatrick D.A."/>
            <person name="Frisvad J.C."/>
            <person name="Nielsen K.L."/>
        </authorList>
    </citation>
    <scope>NUCLEOTIDE SEQUENCE [LARGE SCALE GENOMIC DNA]</scope>
    <source>
        <strain evidence="1 2">IBT 35679</strain>
    </source>
</reference>
<evidence type="ECO:0000313" key="2">
    <source>
        <dbReference type="Proteomes" id="UP001220324"/>
    </source>
</evidence>
<gene>
    <name evidence="1" type="ORF">N7494_013160</name>
</gene>
<protein>
    <submittedName>
        <fullName evidence="1">Uncharacterized protein</fullName>
    </submittedName>
</protein>
<organism evidence="1 2">
    <name type="scientific">Penicillium frequentans</name>
    <dbReference type="NCBI Taxonomy" id="3151616"/>
    <lineage>
        <taxon>Eukaryota</taxon>
        <taxon>Fungi</taxon>
        <taxon>Dikarya</taxon>
        <taxon>Ascomycota</taxon>
        <taxon>Pezizomycotina</taxon>
        <taxon>Eurotiomycetes</taxon>
        <taxon>Eurotiomycetidae</taxon>
        <taxon>Eurotiales</taxon>
        <taxon>Aspergillaceae</taxon>
        <taxon>Penicillium</taxon>
    </lineage>
</organism>
<dbReference type="SUPFAM" id="SSF49503">
    <property type="entry name" value="Cupredoxins"/>
    <property type="match status" value="1"/>
</dbReference>
<evidence type="ECO:0000313" key="1">
    <source>
        <dbReference type="EMBL" id="KAJ5522974.1"/>
    </source>
</evidence>
<dbReference type="Proteomes" id="UP001220324">
    <property type="component" value="Unassembled WGS sequence"/>
</dbReference>
<accession>A0AAD6CI72</accession>
<comment type="caution">
    <text evidence="1">The sequence shown here is derived from an EMBL/GenBank/DDBJ whole genome shotgun (WGS) entry which is preliminary data.</text>
</comment>